<name>A0A9X4QLK5_9BACL</name>
<comment type="caution">
    <text evidence="1">The sequence shown here is derived from an EMBL/GenBank/DDBJ whole genome shotgun (WGS) entry which is preliminary data.</text>
</comment>
<dbReference type="RefSeq" id="WP_277564224.1">
    <property type="nucleotide sequence ID" value="NZ_JAPDHZ010000002.1"/>
</dbReference>
<dbReference type="EMBL" id="JAPDHZ010000002">
    <property type="protein sequence ID" value="MDG0790386.1"/>
    <property type="molecule type" value="Genomic_DNA"/>
</dbReference>
<proteinExistence type="predicted"/>
<keyword evidence="2" id="KW-1185">Reference proteome</keyword>
<reference evidence="1 2" key="1">
    <citation type="submission" date="2022-10" db="EMBL/GenBank/DDBJ databases">
        <title>Comparative genomic analysis of Cohnella hashimotonis sp. nov., isolated from the International Space Station.</title>
        <authorList>
            <person name="Simpson A."/>
            <person name="Venkateswaran K."/>
        </authorList>
    </citation>
    <scope>NUCLEOTIDE SEQUENCE [LARGE SCALE GENOMIC DNA]</scope>
    <source>
        <strain evidence="1 2">DSM 18997</strain>
    </source>
</reference>
<protein>
    <submittedName>
        <fullName evidence="1">Uncharacterized protein</fullName>
    </submittedName>
</protein>
<evidence type="ECO:0000313" key="1">
    <source>
        <dbReference type="EMBL" id="MDG0790386.1"/>
    </source>
</evidence>
<sequence length="191" mass="22421">MSSLKNVRFRTKLFVLFTLFSSIPVLLLGIVAYQKSSVMFHRQTEQDLSVILSQLNTSIDRQIGDFDRFSMLPYYLPDIFSFLNKTDSHSEQVGTARIEAQKNDGENDERVSIDQLFDSGSHDLRNERIDERVSDQRFVQTEPGGRHETRFLVRRRDEKERRLRHHGCREDQSVRREAFFGSHRVAAHYGR</sequence>
<evidence type="ECO:0000313" key="2">
    <source>
        <dbReference type="Proteomes" id="UP001153387"/>
    </source>
</evidence>
<accession>A0A9X4QLK5</accession>
<gene>
    <name evidence="1" type="ORF">OMP38_05645</name>
</gene>
<organism evidence="1 2">
    <name type="scientific">Cohnella ginsengisoli</name>
    <dbReference type="NCBI Taxonomy" id="425004"/>
    <lineage>
        <taxon>Bacteria</taxon>
        <taxon>Bacillati</taxon>
        <taxon>Bacillota</taxon>
        <taxon>Bacilli</taxon>
        <taxon>Bacillales</taxon>
        <taxon>Paenibacillaceae</taxon>
        <taxon>Cohnella</taxon>
    </lineage>
</organism>
<dbReference type="Proteomes" id="UP001153387">
    <property type="component" value="Unassembled WGS sequence"/>
</dbReference>
<dbReference type="AlphaFoldDB" id="A0A9X4QLK5"/>